<protein>
    <submittedName>
        <fullName evidence="1">Uncharacterized protein</fullName>
    </submittedName>
</protein>
<evidence type="ECO:0000313" key="1">
    <source>
        <dbReference type="EMBL" id="GES19626.1"/>
    </source>
</evidence>
<gene>
    <name evidence="1" type="ORF">Aple_025220</name>
</gene>
<reference evidence="1 2" key="1">
    <citation type="submission" date="2019-10" db="EMBL/GenBank/DDBJ databases">
        <title>Whole genome shotgun sequence of Acrocarpospora pleiomorpha NBRC 16267.</title>
        <authorList>
            <person name="Ichikawa N."/>
            <person name="Kimura A."/>
            <person name="Kitahashi Y."/>
            <person name="Komaki H."/>
            <person name="Oguchi A."/>
        </authorList>
    </citation>
    <scope>NUCLEOTIDE SEQUENCE [LARGE SCALE GENOMIC DNA]</scope>
    <source>
        <strain evidence="1 2">NBRC 16267</strain>
    </source>
</reference>
<dbReference type="EMBL" id="BLAF01000013">
    <property type="protein sequence ID" value="GES19626.1"/>
    <property type="molecule type" value="Genomic_DNA"/>
</dbReference>
<sequence length="691" mass="75055">MKPWHPYVDDPLFTAELILGHDALAADQVQRLTAFLEALAAHRGVIHTATAFNAVYFGYDLEYGGYVGGPIDFDDFPGVEPAMAPVGALVKLDAGSAPLYGEVLYKEGAHPALRADGETPDWLSGAPPGTAGPDPAAAPMDRLILDFDAFGPGVTVACERLDRLRHRGRVLDQFGHLILPSAPDHDDFVRYLTGPARRSLIRGPLPLLLSHDADDADLEAGVRSALQTLDKILQLAPGLRRWQRYAFPRAALAARLADGGELGGGDIRSIVSGLTQTPDRRRRFQPTKVISYTAIGSRIASIVRTRTTLTGMAYAAAVCHINTAVADVIRGETDERGLFPSGGHLRLDDSFQGGGIWRMSFPGGTHATIDPLRPLGLGWIGSLPPIPEQEPPLAEPVPDERLTISDSQVSWTVPVRLWQLREQVMPLPRLPEGERLPALLRLRLNHDGHQLEPEESDQNVLVVCDRDELRLTGICWPLEYFPGILLTFWWPRGAPTLNGTSTRLDVPRLVNGELLSHRYDPAIVTRDRAPSGAGLKERILRAVRHTGLVRPDGTALLPERALAPTVLEPSETDHALLAPALESLIAEGELSRANAGLTSDGQLVFPVGAEPSKIGVLLWRPAISTPTVRLGTYDVQSFLRRLPAGTQASEAKQAEYRELSERFGVGSELPPGFTLVSAHTRGVARGEEKHS</sequence>
<proteinExistence type="predicted"/>
<keyword evidence="2" id="KW-1185">Reference proteome</keyword>
<dbReference type="AlphaFoldDB" id="A0A5M3XG49"/>
<evidence type="ECO:0000313" key="2">
    <source>
        <dbReference type="Proteomes" id="UP000377595"/>
    </source>
</evidence>
<accession>A0A5M3XG49</accession>
<dbReference type="RefSeq" id="WP_155344713.1">
    <property type="nucleotide sequence ID" value="NZ_BAAAHM010000028.1"/>
</dbReference>
<organism evidence="1 2">
    <name type="scientific">Acrocarpospora pleiomorpha</name>
    <dbReference type="NCBI Taxonomy" id="90975"/>
    <lineage>
        <taxon>Bacteria</taxon>
        <taxon>Bacillati</taxon>
        <taxon>Actinomycetota</taxon>
        <taxon>Actinomycetes</taxon>
        <taxon>Streptosporangiales</taxon>
        <taxon>Streptosporangiaceae</taxon>
        <taxon>Acrocarpospora</taxon>
    </lineage>
</organism>
<dbReference type="OrthoDB" id="3304871at2"/>
<name>A0A5M3XG49_9ACTN</name>
<comment type="caution">
    <text evidence="1">The sequence shown here is derived from an EMBL/GenBank/DDBJ whole genome shotgun (WGS) entry which is preliminary data.</text>
</comment>
<dbReference type="Proteomes" id="UP000377595">
    <property type="component" value="Unassembled WGS sequence"/>
</dbReference>